<dbReference type="PANTHER" id="PTHR46293">
    <property type="entry name" value="E3 UBIQUITIN PROTEIN LIGASE DRIP1"/>
    <property type="match status" value="1"/>
</dbReference>
<evidence type="ECO:0000256" key="5">
    <source>
        <dbReference type="SAM" id="MobiDB-lite"/>
    </source>
</evidence>
<protein>
    <recommendedName>
        <fullName evidence="6">RING-type domain-containing protein</fullName>
    </recommendedName>
</protein>
<dbReference type="PROSITE" id="PS00518">
    <property type="entry name" value="ZF_RING_1"/>
    <property type="match status" value="1"/>
</dbReference>
<dbReference type="GO" id="GO:0004842">
    <property type="term" value="F:ubiquitin-protein transferase activity"/>
    <property type="evidence" value="ECO:0007669"/>
    <property type="project" value="InterPro"/>
</dbReference>
<dbReference type="GO" id="GO:0008270">
    <property type="term" value="F:zinc ion binding"/>
    <property type="evidence" value="ECO:0007669"/>
    <property type="project" value="UniProtKB-KW"/>
</dbReference>
<organism evidence="7 8">
    <name type="scientific">Microthlaspi erraticum</name>
    <dbReference type="NCBI Taxonomy" id="1685480"/>
    <lineage>
        <taxon>Eukaryota</taxon>
        <taxon>Viridiplantae</taxon>
        <taxon>Streptophyta</taxon>
        <taxon>Embryophyta</taxon>
        <taxon>Tracheophyta</taxon>
        <taxon>Spermatophyta</taxon>
        <taxon>Magnoliopsida</taxon>
        <taxon>eudicotyledons</taxon>
        <taxon>Gunneridae</taxon>
        <taxon>Pentapetalae</taxon>
        <taxon>rosids</taxon>
        <taxon>malvids</taxon>
        <taxon>Brassicales</taxon>
        <taxon>Brassicaceae</taxon>
        <taxon>Coluteocarpeae</taxon>
        <taxon>Microthlaspi</taxon>
    </lineage>
</organism>
<evidence type="ECO:0000256" key="4">
    <source>
        <dbReference type="PROSITE-ProRule" id="PRU00175"/>
    </source>
</evidence>
<evidence type="ECO:0000256" key="1">
    <source>
        <dbReference type="ARBA" id="ARBA00022723"/>
    </source>
</evidence>
<dbReference type="OrthoDB" id="1305878at2759"/>
<sequence>MGKKDYMNEHQVALFTCTICFQLFDCPTTISDCNHTFCKKCIEKKFTEENVNACPVCKVDLGVAPLARLTADSRLEDMMSRYFVPKPESVKPALRLQYFRKRKASASSLLGSTSNVVSLPEPNTDAPMEAEKLGEQVKDLVLQEQSSSSVSRKRPRKNPNPQSLSMFKAKQQDSGMAVASPSGGCMENEELSRLLDRVSMFLTLFAQIEEMYSLRSGTKRNMNPSGAGTSSQGTMRELRERTKPVWFRLVAMENQRTSEPLAQIVCKKCIEKKFNEENLNACPVCNVDLGVAPLTRLTADSHLEHMMSRYFVPKPESVKPGPPLQYSRKKKSLLASTSNAESLPEPNTDAPMEAEKLGEKVKDLVLQNQRSSSVSRKRPGKNPSPQSLSTKAKELAVAPTSSECMQDDEELTSLVDRVDNALSISPEIEERYSLRSRIKKNMNPSGEGSSQGTKKKLKTSGKPVWFRLVAMENQGTSNPLAQIGGTPNTWFKADGNVSALLVMKMIVQKLSLESELDVELFLRGEQVSSTQKLQTLEDWWVVTTPIEEQESAMAGSSGARVGSSGADFVMVIHYSRSLLFH</sequence>
<dbReference type="EMBL" id="CACVBM020000011">
    <property type="protein sequence ID" value="CAA7012847.1"/>
    <property type="molecule type" value="Genomic_DNA"/>
</dbReference>
<dbReference type="Pfam" id="PF13445">
    <property type="entry name" value="zf-RING_UBOX"/>
    <property type="match status" value="1"/>
</dbReference>
<dbReference type="InterPro" id="IPR017907">
    <property type="entry name" value="Znf_RING_CS"/>
</dbReference>
<feature type="compositionally biased region" description="Polar residues" evidence="5">
    <location>
        <begin position="442"/>
        <end position="452"/>
    </location>
</feature>
<dbReference type="InterPro" id="IPR013083">
    <property type="entry name" value="Znf_RING/FYVE/PHD"/>
</dbReference>
<proteinExistence type="predicted"/>
<gene>
    <name evidence="7" type="ORF">MERR_LOCUS81</name>
</gene>
<dbReference type="SMART" id="SM00184">
    <property type="entry name" value="RING"/>
    <property type="match status" value="1"/>
</dbReference>
<keyword evidence="2 4" id="KW-0863">Zinc-finger</keyword>
<dbReference type="InterPro" id="IPR027370">
    <property type="entry name" value="Znf-RING_euk"/>
</dbReference>
<dbReference type="PROSITE" id="PS50089">
    <property type="entry name" value="ZF_RING_2"/>
    <property type="match status" value="1"/>
</dbReference>
<dbReference type="AlphaFoldDB" id="A0A6D2HDY4"/>
<dbReference type="PANTHER" id="PTHR46293:SF3">
    <property type="entry name" value="E3 UBIQUITIN PROTEIN LIGASE DRIPH-RELATED"/>
    <property type="match status" value="1"/>
</dbReference>
<feature type="region of interest" description="Disordered" evidence="5">
    <location>
        <begin position="367"/>
        <end position="407"/>
    </location>
</feature>
<evidence type="ECO:0000256" key="2">
    <source>
        <dbReference type="ARBA" id="ARBA00022771"/>
    </source>
</evidence>
<feature type="region of interest" description="Disordered" evidence="5">
    <location>
        <begin position="313"/>
        <end position="351"/>
    </location>
</feature>
<evidence type="ECO:0000313" key="7">
    <source>
        <dbReference type="EMBL" id="CAA7012847.1"/>
    </source>
</evidence>
<feature type="region of interest" description="Disordered" evidence="5">
    <location>
        <begin position="142"/>
        <end position="183"/>
    </location>
</feature>
<dbReference type="InterPro" id="IPR044807">
    <property type="entry name" value="DRIP1-like"/>
</dbReference>
<dbReference type="SUPFAM" id="SSF57850">
    <property type="entry name" value="RING/U-box"/>
    <property type="match status" value="1"/>
</dbReference>
<accession>A0A6D2HDY4</accession>
<feature type="region of interest" description="Disordered" evidence="5">
    <location>
        <begin position="437"/>
        <end position="457"/>
    </location>
</feature>
<name>A0A6D2HDY4_9BRAS</name>
<keyword evidence="3" id="KW-0862">Zinc</keyword>
<dbReference type="InterPro" id="IPR001841">
    <property type="entry name" value="Znf_RING"/>
</dbReference>
<dbReference type="Proteomes" id="UP000467841">
    <property type="component" value="Unassembled WGS sequence"/>
</dbReference>
<evidence type="ECO:0000313" key="8">
    <source>
        <dbReference type="Proteomes" id="UP000467841"/>
    </source>
</evidence>
<dbReference type="Gene3D" id="3.30.40.10">
    <property type="entry name" value="Zinc/RING finger domain, C3HC4 (zinc finger)"/>
    <property type="match status" value="1"/>
</dbReference>
<keyword evidence="8" id="KW-1185">Reference proteome</keyword>
<feature type="domain" description="RING-type" evidence="6">
    <location>
        <begin position="17"/>
        <end position="58"/>
    </location>
</feature>
<keyword evidence="1" id="KW-0479">Metal-binding</keyword>
<evidence type="ECO:0000259" key="6">
    <source>
        <dbReference type="PROSITE" id="PS50089"/>
    </source>
</evidence>
<comment type="caution">
    <text evidence="7">The sequence shown here is derived from an EMBL/GenBank/DDBJ whole genome shotgun (WGS) entry which is preliminary data.</text>
</comment>
<evidence type="ECO:0000256" key="3">
    <source>
        <dbReference type="ARBA" id="ARBA00022833"/>
    </source>
</evidence>
<reference evidence="7" key="1">
    <citation type="submission" date="2020-01" db="EMBL/GenBank/DDBJ databases">
        <authorList>
            <person name="Mishra B."/>
        </authorList>
    </citation>
    <scope>NUCLEOTIDE SEQUENCE [LARGE SCALE GENOMIC DNA]</scope>
</reference>